<keyword evidence="7 11" id="KW-1133">Transmembrane helix</keyword>
<keyword evidence="9 11" id="KW-0472">Membrane</keyword>
<organism evidence="12 13">
    <name type="scientific">Varroa destructor</name>
    <name type="common">Honeybee mite</name>
    <dbReference type="NCBI Taxonomy" id="109461"/>
    <lineage>
        <taxon>Eukaryota</taxon>
        <taxon>Metazoa</taxon>
        <taxon>Ecdysozoa</taxon>
        <taxon>Arthropoda</taxon>
        <taxon>Chelicerata</taxon>
        <taxon>Arachnida</taxon>
        <taxon>Acari</taxon>
        <taxon>Parasitiformes</taxon>
        <taxon>Mesostigmata</taxon>
        <taxon>Gamasina</taxon>
        <taxon>Dermanyssoidea</taxon>
        <taxon>Varroidae</taxon>
        <taxon>Varroa</taxon>
    </lineage>
</organism>
<dbReference type="OMA" id="CRHKAGI"/>
<dbReference type="EnsemblMetazoa" id="XM_022802444">
    <property type="protein sequence ID" value="XP_022658179"/>
    <property type="gene ID" value="LOC111249088"/>
</dbReference>
<dbReference type="InParanoid" id="A0A7M7JWK9"/>
<dbReference type="KEGG" id="vde:111249088"/>
<reference evidence="12" key="1">
    <citation type="submission" date="2021-01" db="UniProtKB">
        <authorList>
            <consortium name="EnsemblMetazoa"/>
        </authorList>
    </citation>
    <scope>IDENTIFICATION</scope>
</reference>
<dbReference type="PANTHER" id="PTHR11214">
    <property type="entry name" value="BETA-1,3-N-ACETYLGLUCOSAMINYLTRANSFERASE"/>
    <property type="match status" value="1"/>
</dbReference>
<comment type="similarity">
    <text evidence="2 11">Belongs to the glycosyltransferase 31 family.</text>
</comment>
<evidence type="ECO:0000256" key="4">
    <source>
        <dbReference type="ARBA" id="ARBA00022679"/>
    </source>
</evidence>
<dbReference type="AlphaFoldDB" id="A0A7M7JWK9"/>
<evidence type="ECO:0000256" key="10">
    <source>
        <dbReference type="ARBA" id="ARBA00023180"/>
    </source>
</evidence>
<keyword evidence="8 11" id="KW-0333">Golgi apparatus</keyword>
<dbReference type="RefSeq" id="XP_022658180.1">
    <property type="nucleotide sequence ID" value="XM_022802445.1"/>
</dbReference>
<dbReference type="Pfam" id="PF01762">
    <property type="entry name" value="Galactosyl_T"/>
    <property type="match status" value="1"/>
</dbReference>
<dbReference type="OrthoDB" id="5512589at2759"/>
<evidence type="ECO:0000256" key="7">
    <source>
        <dbReference type="ARBA" id="ARBA00022989"/>
    </source>
</evidence>
<protein>
    <recommendedName>
        <fullName evidence="11">Hexosyltransferase</fullName>
        <ecNumber evidence="11">2.4.1.-</ecNumber>
    </recommendedName>
</protein>
<keyword evidence="13" id="KW-1185">Reference proteome</keyword>
<dbReference type="RefSeq" id="XP_022658183.1">
    <property type="nucleotide sequence ID" value="XM_022802448.1"/>
</dbReference>
<dbReference type="GO" id="GO:0006493">
    <property type="term" value="P:protein O-linked glycosylation"/>
    <property type="evidence" value="ECO:0007669"/>
    <property type="project" value="TreeGrafter"/>
</dbReference>
<dbReference type="EnsemblMetazoa" id="XM_022802449">
    <property type="protein sequence ID" value="XP_022658184"/>
    <property type="gene ID" value="LOC111249088"/>
</dbReference>
<dbReference type="Proteomes" id="UP000594260">
    <property type="component" value="Unplaced"/>
</dbReference>
<dbReference type="RefSeq" id="XP_022658181.1">
    <property type="nucleotide sequence ID" value="XM_022802446.1"/>
</dbReference>
<keyword evidence="3 11" id="KW-0328">Glycosyltransferase</keyword>
<evidence type="ECO:0000256" key="2">
    <source>
        <dbReference type="ARBA" id="ARBA00008661"/>
    </source>
</evidence>
<evidence type="ECO:0000313" key="12">
    <source>
        <dbReference type="EnsemblMetazoa" id="XP_022658183"/>
    </source>
</evidence>
<dbReference type="EnsemblMetazoa" id="XM_022802447">
    <property type="protein sequence ID" value="XP_022658182"/>
    <property type="gene ID" value="LOC111249088"/>
</dbReference>
<dbReference type="RefSeq" id="XP_022658184.1">
    <property type="nucleotide sequence ID" value="XM_022802449.1"/>
</dbReference>
<keyword evidence="4" id="KW-0808">Transferase</keyword>
<dbReference type="GO" id="GO:0016758">
    <property type="term" value="F:hexosyltransferase activity"/>
    <property type="evidence" value="ECO:0007669"/>
    <property type="project" value="InterPro"/>
</dbReference>
<evidence type="ECO:0000256" key="6">
    <source>
        <dbReference type="ARBA" id="ARBA00022968"/>
    </source>
</evidence>
<sequence length="405" mass="46392">MWVRRGSLGLITPVVVFLVTAWVILDGTFHNGDNYDSPRVAFSPTTKNHQTVSGSVSMAATLKLIDAQLEAAELRVTSQTRMNYTVALFADQTRIPTDVGWTVQRPENFTVHKGFEPNPHNYTYILNTETLCNDFDHRRLRVLVFVETHVKNTERRMAIRKTWAQRELQKALNFRVVFLFANYGNGTVQQAALKEDYVYGDVSQEDFPEHFENLSIKSTMGLKYAVTFCKSAEYIIKIDDDIFLYMPNVIKSFESHRRTPAKDHLLCHRNRVERILRPGKSHEVHRIKTKKYEVSHDVIPGSSFPPYCSGFAYSMSLRAALKLYEASLGTPLFFIEDVYLTGFCRHKAGIGLIDHPGMALRPPVTEYNAPCYFHFAERITSNEISPMEMHDIWDAVNTAGYFCPK</sequence>
<keyword evidence="6 11" id="KW-0735">Signal-anchor</keyword>
<dbReference type="EnsemblMetazoa" id="XM_022802448">
    <property type="protein sequence ID" value="XP_022658183"/>
    <property type="gene ID" value="LOC111249088"/>
</dbReference>
<name>A0A7M7JWK9_VARDE</name>
<evidence type="ECO:0000256" key="8">
    <source>
        <dbReference type="ARBA" id="ARBA00023034"/>
    </source>
</evidence>
<dbReference type="GO" id="GO:0000139">
    <property type="term" value="C:Golgi membrane"/>
    <property type="evidence" value="ECO:0007669"/>
    <property type="project" value="UniProtKB-SubCell"/>
</dbReference>
<evidence type="ECO:0000256" key="11">
    <source>
        <dbReference type="RuleBase" id="RU363063"/>
    </source>
</evidence>
<dbReference type="EC" id="2.4.1.-" evidence="11"/>
<feature type="transmembrane region" description="Helical" evidence="11">
    <location>
        <begin position="7"/>
        <end position="25"/>
    </location>
</feature>
<dbReference type="Gene3D" id="3.90.550.50">
    <property type="match status" value="1"/>
</dbReference>
<dbReference type="GeneID" id="111249088"/>
<proteinExistence type="inferred from homology"/>
<evidence type="ECO:0000256" key="9">
    <source>
        <dbReference type="ARBA" id="ARBA00023136"/>
    </source>
</evidence>
<keyword evidence="10" id="KW-0325">Glycoprotein</keyword>
<dbReference type="RefSeq" id="XP_022658179.1">
    <property type="nucleotide sequence ID" value="XM_022802444.1"/>
</dbReference>
<dbReference type="InterPro" id="IPR002659">
    <property type="entry name" value="Glyco_trans_31"/>
</dbReference>
<dbReference type="PANTHER" id="PTHR11214:SF314">
    <property type="entry name" value="HEXOSYLTRANSFERASE"/>
    <property type="match status" value="1"/>
</dbReference>
<comment type="subcellular location">
    <subcellularLocation>
        <location evidence="1 11">Golgi apparatus membrane</location>
        <topology evidence="1 11">Single-pass type II membrane protein</topology>
    </subcellularLocation>
</comment>
<accession>A0A7M7JWK9</accession>
<evidence type="ECO:0000256" key="1">
    <source>
        <dbReference type="ARBA" id="ARBA00004323"/>
    </source>
</evidence>
<evidence type="ECO:0000256" key="5">
    <source>
        <dbReference type="ARBA" id="ARBA00022692"/>
    </source>
</evidence>
<evidence type="ECO:0000256" key="3">
    <source>
        <dbReference type="ARBA" id="ARBA00022676"/>
    </source>
</evidence>
<dbReference type="FunFam" id="3.90.550.50:FF:000001">
    <property type="entry name" value="Hexosyltransferase"/>
    <property type="match status" value="1"/>
</dbReference>
<dbReference type="EnsemblMetazoa" id="XM_022802446">
    <property type="protein sequence ID" value="XP_022658181"/>
    <property type="gene ID" value="LOC111249088"/>
</dbReference>
<keyword evidence="5 11" id="KW-0812">Transmembrane</keyword>
<evidence type="ECO:0000313" key="13">
    <source>
        <dbReference type="Proteomes" id="UP000594260"/>
    </source>
</evidence>
<dbReference type="RefSeq" id="XP_022658182.1">
    <property type="nucleotide sequence ID" value="XM_022802447.1"/>
</dbReference>
<dbReference type="EnsemblMetazoa" id="XM_022802445">
    <property type="protein sequence ID" value="XP_022658180"/>
    <property type="gene ID" value="LOC111249088"/>
</dbReference>